<comment type="caution">
    <text evidence="1">The sequence shown here is derived from an EMBL/GenBank/DDBJ whole genome shotgun (WGS) entry which is preliminary data.</text>
</comment>
<dbReference type="AlphaFoldDB" id="A0A930E1F2"/>
<evidence type="ECO:0000313" key="2">
    <source>
        <dbReference type="Proteomes" id="UP000758611"/>
    </source>
</evidence>
<reference evidence="1" key="1">
    <citation type="submission" date="2020-04" db="EMBL/GenBank/DDBJ databases">
        <title>Deep metagenomics examines the oral microbiome during advanced dental caries in children, revealing novel taxa and co-occurrences with host molecules.</title>
        <authorList>
            <person name="Baker J.L."/>
            <person name="Morton J.T."/>
            <person name="Dinis M."/>
            <person name="Alvarez R."/>
            <person name="Tran N.C."/>
            <person name="Knight R."/>
            <person name="Edlund A."/>
        </authorList>
    </citation>
    <scope>NUCLEOTIDE SEQUENCE</scope>
    <source>
        <strain evidence="1">JCVI_23_bin.11</strain>
    </source>
</reference>
<name>A0A930E1F2_9FIRM</name>
<organism evidence="1 2">
    <name type="scientific">Parvimonas micra</name>
    <dbReference type="NCBI Taxonomy" id="33033"/>
    <lineage>
        <taxon>Bacteria</taxon>
        <taxon>Bacillati</taxon>
        <taxon>Bacillota</taxon>
        <taxon>Tissierellia</taxon>
        <taxon>Tissierellales</taxon>
        <taxon>Peptoniphilaceae</taxon>
        <taxon>Parvimonas</taxon>
    </lineage>
</organism>
<evidence type="ECO:0000313" key="1">
    <source>
        <dbReference type="EMBL" id="MBF1307323.1"/>
    </source>
</evidence>
<dbReference type="Proteomes" id="UP000758611">
    <property type="component" value="Unassembled WGS sequence"/>
</dbReference>
<dbReference type="EMBL" id="JABZRE010000023">
    <property type="protein sequence ID" value="MBF1307323.1"/>
    <property type="molecule type" value="Genomic_DNA"/>
</dbReference>
<gene>
    <name evidence="1" type="ORF">HXM94_06060</name>
</gene>
<accession>A0A930E1F2</accession>
<protein>
    <submittedName>
        <fullName evidence="1">Uncharacterized protein</fullName>
    </submittedName>
</protein>
<sequence>MFTYLSCIIPCVFLFILYINS</sequence>
<proteinExistence type="predicted"/>